<dbReference type="AlphaFoldDB" id="A0A3E0DJV0"/>
<evidence type="ECO:0000313" key="2">
    <source>
        <dbReference type="EMBL" id="REG82902.1"/>
    </source>
</evidence>
<sequence length="97" mass="10817">MKYLAVNWKLRVTIIFLVSICISSLLIALDQTGWAAQINQQGFSHGEEGGKPNFPVILIYILPFIKEIVLMGVPMLLALLVMKVSSSITAKLRNMTR</sequence>
<dbReference type="OrthoDB" id="6388987at2"/>
<keyword evidence="1" id="KW-0812">Transmembrane</keyword>
<feature type="transmembrane region" description="Helical" evidence="1">
    <location>
        <begin position="57"/>
        <end position="81"/>
    </location>
</feature>
<protein>
    <submittedName>
        <fullName evidence="2">Uncharacterized protein</fullName>
    </submittedName>
</protein>
<keyword evidence="3" id="KW-1185">Reference proteome</keyword>
<keyword evidence="1" id="KW-1133">Transmembrane helix</keyword>
<keyword evidence="1" id="KW-0472">Membrane</keyword>
<dbReference type="Proteomes" id="UP000256542">
    <property type="component" value="Unassembled WGS sequence"/>
</dbReference>
<gene>
    <name evidence="2" type="ORF">DFP81_10776</name>
</gene>
<dbReference type="EMBL" id="QUNG01000007">
    <property type="protein sequence ID" value="REG82902.1"/>
    <property type="molecule type" value="Genomic_DNA"/>
</dbReference>
<proteinExistence type="predicted"/>
<dbReference type="RefSeq" id="WP_115897910.1">
    <property type="nucleotide sequence ID" value="NZ_QUNG01000007.1"/>
</dbReference>
<evidence type="ECO:0000313" key="3">
    <source>
        <dbReference type="Proteomes" id="UP000256542"/>
    </source>
</evidence>
<reference evidence="2 3" key="1">
    <citation type="submission" date="2018-08" db="EMBL/GenBank/DDBJ databases">
        <title>Genomic Encyclopedia of Type Strains, Phase III (KMG-III): the genomes of soil and plant-associated and newly described type strains.</title>
        <authorList>
            <person name="Whitman W."/>
        </authorList>
    </citation>
    <scope>NUCLEOTIDE SEQUENCE [LARGE SCALE GENOMIC DNA]</scope>
    <source>
        <strain evidence="2 3">CECT 7375</strain>
    </source>
</reference>
<name>A0A3E0DJV0_9GAMM</name>
<evidence type="ECO:0000256" key="1">
    <source>
        <dbReference type="SAM" id="Phobius"/>
    </source>
</evidence>
<comment type="caution">
    <text evidence="2">The sequence shown here is derived from an EMBL/GenBank/DDBJ whole genome shotgun (WGS) entry which is preliminary data.</text>
</comment>
<feature type="transmembrane region" description="Helical" evidence="1">
    <location>
        <begin position="12"/>
        <end position="29"/>
    </location>
</feature>
<accession>A0A3E0DJV0</accession>
<organism evidence="2 3">
    <name type="scientific">Marinomonas pollencensis</name>
    <dbReference type="NCBI Taxonomy" id="491954"/>
    <lineage>
        <taxon>Bacteria</taxon>
        <taxon>Pseudomonadati</taxon>
        <taxon>Pseudomonadota</taxon>
        <taxon>Gammaproteobacteria</taxon>
        <taxon>Oceanospirillales</taxon>
        <taxon>Oceanospirillaceae</taxon>
        <taxon>Marinomonas</taxon>
    </lineage>
</organism>